<dbReference type="Gene3D" id="3.40.50.360">
    <property type="match status" value="1"/>
</dbReference>
<accession>A0ABS2NU05</accession>
<evidence type="ECO:0000256" key="7">
    <source>
        <dbReference type="ARBA" id="ARBA00022643"/>
    </source>
</evidence>
<dbReference type="PROSITE" id="PS00201">
    <property type="entry name" value="FLAVODOXIN"/>
    <property type="match status" value="1"/>
</dbReference>
<evidence type="ECO:0000256" key="4">
    <source>
        <dbReference type="ARBA" id="ARBA00017869"/>
    </source>
</evidence>
<reference evidence="12 13" key="1">
    <citation type="submission" date="2021-01" db="EMBL/GenBank/DDBJ databases">
        <title>Genomic Encyclopedia of Type Strains, Phase IV (KMG-IV): sequencing the most valuable type-strain genomes for metagenomic binning, comparative biology and taxonomic classification.</title>
        <authorList>
            <person name="Goeker M."/>
        </authorList>
    </citation>
    <scope>NUCLEOTIDE SEQUENCE [LARGE SCALE GENOMIC DNA]</scope>
    <source>
        <strain evidence="12 13">DSM 25890</strain>
    </source>
</reference>
<evidence type="ECO:0000256" key="10">
    <source>
        <dbReference type="PIRNR" id="PIRNR038996"/>
    </source>
</evidence>
<keyword evidence="6 10" id="KW-0285">Flavoprotein</keyword>
<evidence type="ECO:0000313" key="13">
    <source>
        <dbReference type="Proteomes" id="UP001314796"/>
    </source>
</evidence>
<keyword evidence="7 10" id="KW-0288">FMN</keyword>
<sequence>MKKVSIIYGSTTGNTERVAEMIKDNMAECDVTVANVCNVKDDMITSADLVLFGSSTWGYGEIQDDFLGFYESMNSGLLSGKEVAVFGCGDNDGFPDVFCEAVNLITEKASECGAKVIGEGLKVDGDVDDNIAAIEAFAKSLA</sequence>
<evidence type="ECO:0000256" key="9">
    <source>
        <dbReference type="ARBA" id="ARBA00023231"/>
    </source>
</evidence>
<comment type="similarity">
    <text evidence="3 10">Belongs to the flavodoxin family.</text>
</comment>
<proteinExistence type="inferred from homology"/>
<dbReference type="InterPro" id="IPR050619">
    <property type="entry name" value="Flavodoxin"/>
</dbReference>
<evidence type="ECO:0000256" key="1">
    <source>
        <dbReference type="ARBA" id="ARBA00001917"/>
    </source>
</evidence>
<name>A0ABS2NU05_9FIRM</name>
<dbReference type="InterPro" id="IPR008254">
    <property type="entry name" value="Flavodoxin/NO_synth"/>
</dbReference>
<comment type="cofactor">
    <cofactor evidence="1 10">
        <name>FMN</name>
        <dbReference type="ChEBI" id="CHEBI:58210"/>
    </cofactor>
</comment>
<comment type="function">
    <text evidence="2 10">Low-potential electron donor to a number of redox enzymes.</text>
</comment>
<evidence type="ECO:0000256" key="8">
    <source>
        <dbReference type="ARBA" id="ARBA00022982"/>
    </source>
</evidence>
<evidence type="ECO:0000256" key="5">
    <source>
        <dbReference type="ARBA" id="ARBA00022448"/>
    </source>
</evidence>
<protein>
    <recommendedName>
        <fullName evidence="4 10">Flavodoxin</fullName>
    </recommendedName>
</protein>
<dbReference type="SUPFAM" id="SSF52218">
    <property type="entry name" value="Flavoproteins"/>
    <property type="match status" value="1"/>
</dbReference>
<dbReference type="PRINTS" id="PR00369">
    <property type="entry name" value="FLAVODOXIN"/>
</dbReference>
<dbReference type="NCBIfam" id="TIGR01753">
    <property type="entry name" value="flav_short"/>
    <property type="match status" value="1"/>
</dbReference>
<comment type="caution">
    <text evidence="12">The sequence shown here is derived from an EMBL/GenBank/DDBJ whole genome shotgun (WGS) entry which is preliminary data.</text>
</comment>
<feature type="domain" description="Flavodoxin-like" evidence="11">
    <location>
        <begin position="4"/>
        <end position="142"/>
    </location>
</feature>
<evidence type="ECO:0000256" key="6">
    <source>
        <dbReference type="ARBA" id="ARBA00022630"/>
    </source>
</evidence>
<dbReference type="Proteomes" id="UP001314796">
    <property type="component" value="Unassembled WGS sequence"/>
</dbReference>
<dbReference type="PANTHER" id="PTHR42809:SF1">
    <property type="entry name" value="FLAVODOXIN 1"/>
    <property type="match status" value="1"/>
</dbReference>
<dbReference type="InterPro" id="IPR029039">
    <property type="entry name" value="Flavoprotein-like_sf"/>
</dbReference>
<keyword evidence="9" id="KW-0535">Nitrogen fixation</keyword>
<gene>
    <name evidence="12" type="ORF">JOC73_002994</name>
</gene>
<dbReference type="InterPro" id="IPR010086">
    <property type="entry name" value="Flavodoxin_lc"/>
</dbReference>
<keyword evidence="5 10" id="KW-0813">Transport</keyword>
<dbReference type="Pfam" id="PF00258">
    <property type="entry name" value="Flavodoxin_1"/>
    <property type="match status" value="1"/>
</dbReference>
<keyword evidence="8 10" id="KW-0249">Electron transport</keyword>
<organism evidence="12 13">
    <name type="scientific">Alkaliphilus hydrothermalis</name>
    <dbReference type="NCBI Taxonomy" id="1482730"/>
    <lineage>
        <taxon>Bacteria</taxon>
        <taxon>Bacillati</taxon>
        <taxon>Bacillota</taxon>
        <taxon>Clostridia</taxon>
        <taxon>Peptostreptococcales</taxon>
        <taxon>Natronincolaceae</taxon>
        <taxon>Alkaliphilus</taxon>
    </lineage>
</organism>
<evidence type="ECO:0000256" key="3">
    <source>
        <dbReference type="ARBA" id="ARBA00005267"/>
    </source>
</evidence>
<dbReference type="RefSeq" id="WP_204404590.1">
    <property type="nucleotide sequence ID" value="NZ_JAFBEE010000035.1"/>
</dbReference>
<dbReference type="PROSITE" id="PS50902">
    <property type="entry name" value="FLAVODOXIN_LIKE"/>
    <property type="match status" value="1"/>
</dbReference>
<dbReference type="InterPro" id="IPR001226">
    <property type="entry name" value="Flavodoxin_CS"/>
</dbReference>
<dbReference type="EMBL" id="JAFBEE010000035">
    <property type="protein sequence ID" value="MBM7616411.1"/>
    <property type="molecule type" value="Genomic_DNA"/>
</dbReference>
<evidence type="ECO:0000256" key="2">
    <source>
        <dbReference type="ARBA" id="ARBA00003297"/>
    </source>
</evidence>
<dbReference type="PANTHER" id="PTHR42809">
    <property type="entry name" value="FLAVODOXIN 2"/>
    <property type="match status" value="1"/>
</dbReference>
<keyword evidence="13" id="KW-1185">Reference proteome</keyword>
<evidence type="ECO:0000259" key="11">
    <source>
        <dbReference type="PROSITE" id="PS50902"/>
    </source>
</evidence>
<evidence type="ECO:0000313" key="12">
    <source>
        <dbReference type="EMBL" id="MBM7616411.1"/>
    </source>
</evidence>
<dbReference type="InterPro" id="IPR010087">
    <property type="entry name" value="Flav_short"/>
</dbReference>
<dbReference type="PIRSF" id="PIRSF038996">
    <property type="entry name" value="FldA"/>
    <property type="match status" value="1"/>
</dbReference>
<dbReference type="InterPro" id="IPR001094">
    <property type="entry name" value="Flavdoxin-like"/>
</dbReference>